<sequence>MVRRNSKKAIRKFLKHNFSLVFTIGAVVVGLLLGFLLRQFTLPKEVITLINFPGEIFMQILKLMILPLIFSSLISALAQMNAKDSGQMGLITVLYYLTTTALATITGIILVLVIHPGDPTIKNDIKVTGVSHGTINPLDAFLDLIRNMLPENIVQATFQRTQTVYIKPKTFHNITGSFVSPNRHRIIEYVPGMNIIGIIVFCTGFGIVISQLGERARIIIEFFIILEAVIMKFVEVIMWFAPLGIVCLICGNLLELDSLSDTATVLMMYVITVISALMFHTIINMPLLYFLLTRKNPMIVVKGIAPAVVTGFGTASNGAALPLSMQCMENNLDCDRRITRFVLPMGSTINMDGNALYEAIAVIFIAQLNNVTLTLPEVITVSLTATLASLGLGSVPAGLVSILLILSTLGLPLKDVPLLITIDWLLDRIRTAINVLGDAFATMVVSHYFKEKLEKSDEEDKFHEELKIEIEQLKSAANSRNPSVILWGDNQSLKSYSSLPISAVRRHLSVDLTMSWRKNTLNPLTLRKYSKASLAKVEIV</sequence>
<keyword evidence="10" id="KW-1185">Reference proteome</keyword>
<keyword evidence="6 9" id="KW-1133">Transmembrane helix</keyword>
<feature type="transmembrane region" description="Helical" evidence="9">
    <location>
        <begin position="20"/>
        <end position="37"/>
    </location>
</feature>
<dbReference type="STRING" id="6248.A0A0K0EB49"/>
<dbReference type="InterPro" id="IPR050746">
    <property type="entry name" value="DAACS"/>
</dbReference>
<dbReference type="Pfam" id="PF00375">
    <property type="entry name" value="SDF"/>
    <property type="match status" value="1"/>
</dbReference>
<dbReference type="PROSITE" id="PS00713">
    <property type="entry name" value="NA_DICARBOXYL_SYMP_1"/>
    <property type="match status" value="1"/>
</dbReference>
<keyword evidence="5 9" id="KW-0769">Symport</keyword>
<evidence type="ECO:0000256" key="3">
    <source>
        <dbReference type="ARBA" id="ARBA00022448"/>
    </source>
</evidence>
<dbReference type="PROSITE" id="PS00714">
    <property type="entry name" value="NA_DICARBOXYL_SYMP_2"/>
    <property type="match status" value="1"/>
</dbReference>
<dbReference type="Proteomes" id="UP000035681">
    <property type="component" value="Unplaced"/>
</dbReference>
<evidence type="ECO:0000313" key="10">
    <source>
        <dbReference type="Proteomes" id="UP000035681"/>
    </source>
</evidence>
<keyword evidence="8" id="KW-0325">Glycoprotein</keyword>
<feature type="transmembrane region" description="Helical" evidence="9">
    <location>
        <begin position="387"/>
        <end position="411"/>
    </location>
</feature>
<protein>
    <recommendedName>
        <fullName evidence="9">Amino acid transporter</fullName>
    </recommendedName>
</protein>
<evidence type="ECO:0000256" key="5">
    <source>
        <dbReference type="ARBA" id="ARBA00022847"/>
    </source>
</evidence>
<feature type="transmembrane region" description="Helical" evidence="9">
    <location>
        <begin position="304"/>
        <end position="323"/>
    </location>
</feature>
<keyword evidence="7 9" id="KW-0472">Membrane</keyword>
<feature type="transmembrane region" description="Helical" evidence="9">
    <location>
        <begin position="266"/>
        <end position="292"/>
    </location>
</feature>
<evidence type="ECO:0000256" key="9">
    <source>
        <dbReference type="RuleBase" id="RU361216"/>
    </source>
</evidence>
<dbReference type="InterPro" id="IPR018107">
    <property type="entry name" value="Na-dicarboxylate_symporter_CS"/>
</dbReference>
<name>A0A0K0EB49_STRER</name>
<accession>A0A0K0EB49</accession>
<dbReference type="AlphaFoldDB" id="A0A0K0EB49"/>
<dbReference type="GO" id="GO:0015501">
    <property type="term" value="F:glutamate:sodium symporter activity"/>
    <property type="evidence" value="ECO:0007669"/>
    <property type="project" value="TreeGrafter"/>
</dbReference>
<feature type="transmembrane region" description="Helical" evidence="9">
    <location>
        <begin position="233"/>
        <end position="254"/>
    </location>
</feature>
<dbReference type="GO" id="GO:0005313">
    <property type="term" value="F:L-glutamate transmembrane transporter activity"/>
    <property type="evidence" value="ECO:0007669"/>
    <property type="project" value="TreeGrafter"/>
</dbReference>
<evidence type="ECO:0000256" key="4">
    <source>
        <dbReference type="ARBA" id="ARBA00022692"/>
    </source>
</evidence>
<reference evidence="11" key="1">
    <citation type="submission" date="2015-08" db="UniProtKB">
        <authorList>
            <consortium name="WormBaseParasite"/>
        </authorList>
    </citation>
    <scope>IDENTIFICATION</scope>
</reference>
<evidence type="ECO:0000256" key="2">
    <source>
        <dbReference type="ARBA" id="ARBA00006148"/>
    </source>
</evidence>
<comment type="similarity">
    <text evidence="2 9">Belongs to the dicarboxylate/amino acid:cation symporter (DAACS) (TC 2.A.23) family.</text>
</comment>
<dbReference type="SUPFAM" id="SSF118215">
    <property type="entry name" value="Proton glutamate symport protein"/>
    <property type="match status" value="1"/>
</dbReference>
<organism evidence="11">
    <name type="scientific">Strongyloides stercoralis</name>
    <name type="common">Threadworm</name>
    <dbReference type="NCBI Taxonomy" id="6248"/>
    <lineage>
        <taxon>Eukaryota</taxon>
        <taxon>Metazoa</taxon>
        <taxon>Ecdysozoa</taxon>
        <taxon>Nematoda</taxon>
        <taxon>Chromadorea</taxon>
        <taxon>Rhabditida</taxon>
        <taxon>Tylenchina</taxon>
        <taxon>Panagrolaimomorpha</taxon>
        <taxon>Strongyloidoidea</taxon>
        <taxon>Strongyloididae</taxon>
        <taxon>Strongyloides</taxon>
    </lineage>
</organism>
<comment type="subcellular location">
    <subcellularLocation>
        <location evidence="1 9">Membrane</location>
        <topology evidence="1 9">Multi-pass membrane protein</topology>
    </subcellularLocation>
</comment>
<evidence type="ECO:0000256" key="6">
    <source>
        <dbReference type="ARBA" id="ARBA00022989"/>
    </source>
</evidence>
<dbReference type="PANTHER" id="PTHR11958:SF99">
    <property type="entry name" value="SODIUM-DEPENDENT EXCITATORY AMINO ACID TRANSPORTER GLT-6-RELATED"/>
    <property type="match status" value="1"/>
</dbReference>
<feature type="transmembrane region" description="Helical" evidence="9">
    <location>
        <begin position="189"/>
        <end position="212"/>
    </location>
</feature>
<feature type="transmembrane region" description="Helical" evidence="9">
    <location>
        <begin position="90"/>
        <end position="114"/>
    </location>
</feature>
<evidence type="ECO:0000313" key="11">
    <source>
        <dbReference type="WBParaSite" id="SSTP_0000672100.1"/>
    </source>
</evidence>
<keyword evidence="4 9" id="KW-0812">Transmembrane</keyword>
<dbReference type="WBParaSite" id="SSTP_0000672100.1">
    <property type="protein sequence ID" value="SSTP_0000672100.1"/>
    <property type="gene ID" value="SSTP_0000672100"/>
</dbReference>
<feature type="transmembrane region" description="Helical" evidence="9">
    <location>
        <begin position="355"/>
        <end position="375"/>
    </location>
</feature>
<evidence type="ECO:0000256" key="8">
    <source>
        <dbReference type="ARBA" id="ARBA00023180"/>
    </source>
</evidence>
<dbReference type="Gene3D" id="1.10.3860.10">
    <property type="entry name" value="Sodium:dicarboxylate symporter"/>
    <property type="match status" value="1"/>
</dbReference>
<dbReference type="PRINTS" id="PR00173">
    <property type="entry name" value="EDTRNSPORT"/>
</dbReference>
<dbReference type="InterPro" id="IPR001991">
    <property type="entry name" value="Na-dicarboxylate_symporter"/>
</dbReference>
<dbReference type="InterPro" id="IPR036458">
    <property type="entry name" value="Na:dicarbo_symporter_sf"/>
</dbReference>
<dbReference type="GO" id="GO:0015175">
    <property type="term" value="F:neutral L-amino acid transmembrane transporter activity"/>
    <property type="evidence" value="ECO:0007669"/>
    <property type="project" value="TreeGrafter"/>
</dbReference>
<keyword evidence="3 9" id="KW-0813">Transport</keyword>
<dbReference type="PANTHER" id="PTHR11958">
    <property type="entry name" value="SODIUM/DICARBOXYLATE SYMPORTER-RELATED"/>
    <property type="match status" value="1"/>
</dbReference>
<evidence type="ECO:0000256" key="7">
    <source>
        <dbReference type="ARBA" id="ARBA00023136"/>
    </source>
</evidence>
<proteinExistence type="inferred from homology"/>
<dbReference type="GO" id="GO:0005886">
    <property type="term" value="C:plasma membrane"/>
    <property type="evidence" value="ECO:0007669"/>
    <property type="project" value="TreeGrafter"/>
</dbReference>
<feature type="transmembrane region" description="Helical" evidence="9">
    <location>
        <begin position="57"/>
        <end position="78"/>
    </location>
</feature>
<evidence type="ECO:0000256" key="1">
    <source>
        <dbReference type="ARBA" id="ARBA00004141"/>
    </source>
</evidence>
<dbReference type="WBParaSite" id="TCONS_00016677.p1">
    <property type="protein sequence ID" value="TCONS_00016677.p1"/>
    <property type="gene ID" value="XLOC_011324"/>
</dbReference>